<accession>A0A1J4JDL4</accession>
<dbReference type="VEuPathDB" id="TrichDB:TRFO_37023"/>
<evidence type="ECO:0000313" key="3">
    <source>
        <dbReference type="Proteomes" id="UP000179807"/>
    </source>
</evidence>
<dbReference type="GeneID" id="94845891"/>
<dbReference type="Proteomes" id="UP000179807">
    <property type="component" value="Unassembled WGS sequence"/>
</dbReference>
<feature type="compositionally biased region" description="Acidic residues" evidence="1">
    <location>
        <begin position="1962"/>
        <end position="1971"/>
    </location>
</feature>
<feature type="region of interest" description="Disordered" evidence="1">
    <location>
        <begin position="1916"/>
        <end position="1971"/>
    </location>
</feature>
<sequence>MTSLIKPNKISNQLDHTYASLKPILKTDKLYQMHFIELPKQSFHHHDDLFDINLTLSQLDLPKSTLLPRPKISYLHNQEIDSVSHEIQSSLNLEQIYFQQPSLQLNGNYGSYRNIISNQFIDIVWNTNANIDISSSHRKVVLLTKLLCSYQSPNSVNNIALQEDTKVRNDMHISEVPKIKLLIQIENHKAQKLTSLFNFCIKKKFCGFHANHSEENGRQSSSISSYPIDDKSLLKLSPKLSMNNVLLYNVLPQQLLFSMNHLDSKFISFHHSESLDFNKFTTLSFDNTLSCISYQHNNIKYINFLRNLHMKSSKFQPAALSQDENLINIQHRKELNIPEFRYLCHKAEKLNEFVFIEKFKKSTTKDHNINELDINEIMKKLPLNCLQQIFNSFYNISHHHQYPKELVYNDPNLDLSAFGYIQKNKLPEIHDNNHTQHQSNDKANEIKITKYFDYLSYPPIRRILSKMISIRASTPKLKEKMNIPFINTCIIPSFNIVEKRLSLINNYSGQKKNQYRKQHKENINIDDYIISLTTQNISYKLHFLNIMNPRNDRQKDNHSSASPLVKNEIMFNNIPQIPKLDNTIHKLGCINEFNHHLKHIQHIHENNQNNEENLLTALIFTKFEEITKFYIDRIFYINNFGNTFHNIFTDLSENEEINLNNLNLTKICQTKFVYNCLGTIPKRYHNLCIFDKNYRKEIPRMKKKDLSFGTYACENGLLGFTLNFSYIQFNKLIKPLISYSNKVLHIDDNEVINEDYNLDGMKLPIELEVNKSVVSIIKFNKLTKLYAKQLLPQSIKIEKDTGELDSDSLPSVELIKCQYLVPNRKTILNNYTQSIPQNISNAIAVHDIDDVIPRFHCQVNISEMKSNKFDRYRYLKNFAPSTNQISNRTKAYSCKDRDQQNEYLPYFSFDDLLPMKNLTVLPIKLYSKSNKSPIKSREFSGNQIDEYKIQNQLKWNITSISTTRVKIAKLQNLKPKNNTYKINDYIDLNKEYDEECDYILVHSTLSISNSFHNDNNIKLNKLFAFLPNKDKSKCNTINDNFTIYKTFNSAFSFLPKVNLSFLEELNIIYHRAKTIKSKEPNKLDINSSQLLDNFLKKEIPHLINHLNLSPCTSIKTNKFIFSSEKLPSAKLRNISYLLPNKQKSLLLYTSTDSIKSQKDIEDLQQKFMCNLSYDIFFQPKTVSSIEFYYPIHQNRLHEINNENVILCVDVNEPSIYIPKNNKMKALYTFQSSNFHEEERSKDTIDTIYHYGNIYETKTHLFDDNVSINNQHVSINNINFQINNRFDSLNNINKFTKSIFLNKITNESENDLNLTPLPNLNYSFALHNKERPLLDSFFLPVILSPTSVDEQSTFTNLDSTIDELMSTKKAFLIPRYVNNIDYLNNYHFWNDSLEILKDINQSDFAELKHTIFIDKAIFNKVTKILILLRNYYYEKQSVNINGYHQISKQENQSNSFNENDLMPMFEFIDIHDNLSKGLEYVNVYNTTNKTNQVAIDALLKPKENLNVSKIVYSKIVKTKFISNFHATPSTFKSHISSPNDLTFCFNLNFDIFFSNNKFNIPNPITLDHRIDISSFHFPTKAPEIIVMKKFHQIQKLVSFNKPGIKFVNETLSKIDLIHTTSSFSDNWHLSIQKYQLVDLNSYLSKRLPHFGFSHKTNEAGKDKIDSIIFNPKITFSDSIVVSNQINQTKYISNFQYNDSIITPKENISNSTHEMFCFDLNFDLILSTFKIRIPDSIELNHEINANDFLFTPKPPQINFVKKSNKMNNLISFTKTETKLNKEIYDEEALSRIQFFDETSLIPDITSEYRVEVKMNSLFYLMNVRRHKMPELYDKDRINSEVLAQIDDSLFGFIKKAITTKNFTTSSDEGPNYIFTSSEPEMPIRSPRSRRRPFNPTDKVNNQQFVKVIDLLKNKTQSSTDASDASLFDNSSEGSQSPRSKKKQSPAFNIHRRNSSHSLQSDSVPFDEEEDGFY</sequence>
<name>A0A1J4JDL4_9EUKA</name>
<keyword evidence="3" id="KW-1185">Reference proteome</keyword>
<comment type="caution">
    <text evidence="2">The sequence shown here is derived from an EMBL/GenBank/DDBJ whole genome shotgun (WGS) entry which is preliminary data.</text>
</comment>
<feature type="compositionally biased region" description="Polar residues" evidence="1">
    <location>
        <begin position="1916"/>
        <end position="1931"/>
    </location>
</feature>
<feature type="compositionally biased region" description="Basic residues" evidence="1">
    <location>
        <begin position="1936"/>
        <end position="1952"/>
    </location>
</feature>
<dbReference type="EMBL" id="MLAK01001155">
    <property type="protein sequence ID" value="OHS96745.1"/>
    <property type="molecule type" value="Genomic_DNA"/>
</dbReference>
<reference evidence="2" key="1">
    <citation type="submission" date="2016-10" db="EMBL/GenBank/DDBJ databases">
        <authorList>
            <person name="Benchimol M."/>
            <person name="Almeida L.G."/>
            <person name="Vasconcelos A.T."/>
            <person name="Perreira-Neves A."/>
            <person name="Rosa I.A."/>
            <person name="Tasca T."/>
            <person name="Bogo M.R."/>
            <person name="de Souza W."/>
        </authorList>
    </citation>
    <scope>NUCLEOTIDE SEQUENCE [LARGE SCALE GENOMIC DNA]</scope>
    <source>
        <strain evidence="2">K</strain>
    </source>
</reference>
<feature type="region of interest" description="Disordered" evidence="1">
    <location>
        <begin position="1866"/>
        <end position="1896"/>
    </location>
</feature>
<evidence type="ECO:0000256" key="1">
    <source>
        <dbReference type="SAM" id="MobiDB-lite"/>
    </source>
</evidence>
<evidence type="ECO:0000313" key="2">
    <source>
        <dbReference type="EMBL" id="OHS96745.1"/>
    </source>
</evidence>
<protein>
    <submittedName>
        <fullName evidence="2">Uncharacterized protein</fullName>
    </submittedName>
</protein>
<organism evidence="2 3">
    <name type="scientific">Tritrichomonas foetus</name>
    <dbReference type="NCBI Taxonomy" id="1144522"/>
    <lineage>
        <taxon>Eukaryota</taxon>
        <taxon>Metamonada</taxon>
        <taxon>Parabasalia</taxon>
        <taxon>Tritrichomonadida</taxon>
        <taxon>Tritrichomonadidae</taxon>
        <taxon>Tritrichomonas</taxon>
    </lineage>
</organism>
<dbReference type="RefSeq" id="XP_068349882.1">
    <property type="nucleotide sequence ID" value="XM_068511187.1"/>
</dbReference>
<proteinExistence type="predicted"/>
<gene>
    <name evidence="2" type="ORF">TRFO_37023</name>
</gene>
<feature type="compositionally biased region" description="Low complexity" evidence="1">
    <location>
        <begin position="1874"/>
        <end position="1883"/>
    </location>
</feature>